<feature type="signal peptide" evidence="1">
    <location>
        <begin position="1"/>
        <end position="24"/>
    </location>
</feature>
<dbReference type="RefSeq" id="WP_036077687.1">
    <property type="nucleotide sequence ID" value="NZ_AODE01000010.1"/>
</dbReference>
<dbReference type="Proteomes" id="UP000019254">
    <property type="component" value="Unassembled WGS sequence"/>
</dbReference>
<sequence>MKRIMTLMCTVMVASITLLGCSNTDDTKKNENSKQETTKKNELKADNKATYGFKDVVNANGLRIEFTKAQLLEAEGKKDSILKLSFELTNPTAD</sequence>
<organism evidence="2 3">
    <name type="scientific">Listeria cornellensis FSL F6-0969</name>
    <dbReference type="NCBI Taxonomy" id="1265820"/>
    <lineage>
        <taxon>Bacteria</taxon>
        <taxon>Bacillati</taxon>
        <taxon>Bacillota</taxon>
        <taxon>Bacilli</taxon>
        <taxon>Bacillales</taxon>
        <taxon>Listeriaceae</taxon>
        <taxon>Listeria</taxon>
    </lineage>
</organism>
<dbReference type="STRING" id="1265820.PCORN_04307"/>
<dbReference type="EMBL" id="AODE01000010">
    <property type="protein sequence ID" value="EUJ31536.1"/>
    <property type="molecule type" value="Genomic_DNA"/>
</dbReference>
<accession>W7C767</accession>
<reference evidence="2 3" key="1">
    <citation type="journal article" date="2014" name="Int. J. Syst. Evol. Microbiol.">
        <title>Listeria floridensis sp. nov., Listeria aquatica sp. nov., Listeria cornellensis sp. nov., Listeria riparia sp. nov. and Listeria grandensis sp. nov., from agricultural and natural environments.</title>
        <authorList>
            <person name="den Bakker H.C."/>
            <person name="Warchocki S."/>
            <person name="Wright E.M."/>
            <person name="Allred A.F."/>
            <person name="Ahlstrom C."/>
            <person name="Manuel C.S."/>
            <person name="Stasiewicz M.J."/>
            <person name="Burrell A."/>
            <person name="Roof S."/>
            <person name="Strawn L."/>
            <person name="Fortes E.D."/>
            <person name="Nightingale K.K."/>
            <person name="Kephart D."/>
            <person name="Wiedmann M."/>
        </authorList>
    </citation>
    <scope>NUCLEOTIDE SEQUENCE [LARGE SCALE GENOMIC DNA]</scope>
    <source>
        <strain evidence="3">FSL F6-969</strain>
    </source>
</reference>
<evidence type="ECO:0008006" key="4">
    <source>
        <dbReference type="Google" id="ProtNLM"/>
    </source>
</evidence>
<name>W7C767_9LIST</name>
<dbReference type="OrthoDB" id="2360543at2"/>
<comment type="caution">
    <text evidence="2">The sequence shown here is derived from an EMBL/GenBank/DDBJ whole genome shotgun (WGS) entry which is preliminary data.</text>
</comment>
<keyword evidence="3" id="KW-1185">Reference proteome</keyword>
<feature type="chain" id="PRO_5004889464" description="Lipoprotein" evidence="1">
    <location>
        <begin position="25"/>
        <end position="94"/>
    </location>
</feature>
<gene>
    <name evidence="2" type="ORF">PCORN_04307</name>
</gene>
<dbReference type="AlphaFoldDB" id="W7C767"/>
<evidence type="ECO:0000313" key="2">
    <source>
        <dbReference type="EMBL" id="EUJ31536.1"/>
    </source>
</evidence>
<evidence type="ECO:0000313" key="3">
    <source>
        <dbReference type="Proteomes" id="UP000019254"/>
    </source>
</evidence>
<protein>
    <recommendedName>
        <fullName evidence="4">Lipoprotein</fullName>
    </recommendedName>
</protein>
<dbReference type="PATRIC" id="fig|1265820.5.peg.851"/>
<proteinExistence type="predicted"/>
<evidence type="ECO:0000256" key="1">
    <source>
        <dbReference type="SAM" id="SignalP"/>
    </source>
</evidence>
<dbReference type="PROSITE" id="PS51257">
    <property type="entry name" value="PROKAR_LIPOPROTEIN"/>
    <property type="match status" value="1"/>
</dbReference>
<keyword evidence="1" id="KW-0732">Signal</keyword>